<dbReference type="AlphaFoldDB" id="A0AAV7GN25"/>
<evidence type="ECO:0000256" key="3">
    <source>
        <dbReference type="ARBA" id="ARBA00023098"/>
    </source>
</evidence>
<gene>
    <name evidence="7" type="ORF">IEQ34_012900</name>
</gene>
<dbReference type="PANTHER" id="PTHR11011">
    <property type="entry name" value="MALE STERILITY PROTEIN 2-RELATED"/>
    <property type="match status" value="1"/>
</dbReference>
<name>A0AAV7GN25_DENCH</name>
<dbReference type="Gene3D" id="3.40.50.720">
    <property type="entry name" value="NAD(P)-binding Rossmann-like Domain"/>
    <property type="match status" value="1"/>
</dbReference>
<evidence type="ECO:0000256" key="4">
    <source>
        <dbReference type="RuleBase" id="RU363097"/>
    </source>
</evidence>
<keyword evidence="4" id="KW-0521">NADP</keyword>
<evidence type="ECO:0000313" key="8">
    <source>
        <dbReference type="Proteomes" id="UP000775213"/>
    </source>
</evidence>
<sequence>MVAEKIAMKELGIERARHFGWTNTYVFTKAMGEMLLGQLRGSLPLVIARPTMITSTWKEPFPGWIEGNGTIDNVIVGYAKGILPCIAIDSELPIDLIPGDMAVNAMIAMAVAHSNQQAEFIYHISSSMLRLVNCMLCLFPKKYSNLSQRYGYAMRIVDLYRPYCFVKRCFDDTNLDRLRMETKKHTENLIFYFDPKDIDWEEYFYNTHIPGAVKYAAADSVGNIQQLHPIIMDRKSKL</sequence>
<dbReference type="PANTHER" id="PTHR11011:SF99">
    <property type="entry name" value="FATTY ACYL-COA REDUCTASE 3"/>
    <property type="match status" value="1"/>
</dbReference>
<dbReference type="Pfam" id="PF03015">
    <property type="entry name" value="Sterile"/>
    <property type="match status" value="1"/>
</dbReference>
<dbReference type="InterPro" id="IPR033640">
    <property type="entry name" value="FAR_C"/>
</dbReference>
<dbReference type="Proteomes" id="UP000775213">
    <property type="component" value="Unassembled WGS sequence"/>
</dbReference>
<proteinExistence type="inferred from homology"/>
<dbReference type="GO" id="GO:0102965">
    <property type="term" value="F:alcohol-forming long-chain fatty acyl-CoA reductase activity"/>
    <property type="evidence" value="ECO:0007669"/>
    <property type="project" value="UniProtKB-EC"/>
</dbReference>
<keyword evidence="4" id="KW-0560">Oxidoreductase</keyword>
<dbReference type="EC" id="1.2.1.84" evidence="4"/>
<feature type="domain" description="Thioester reductase (TE)" evidence="6">
    <location>
        <begin position="8"/>
        <end position="106"/>
    </location>
</feature>
<dbReference type="CDD" id="cd09071">
    <property type="entry name" value="FAR_C"/>
    <property type="match status" value="1"/>
</dbReference>
<evidence type="ECO:0000259" key="6">
    <source>
        <dbReference type="Pfam" id="PF07993"/>
    </source>
</evidence>
<dbReference type="SUPFAM" id="SSF51735">
    <property type="entry name" value="NAD(P)-binding Rossmann-fold domains"/>
    <property type="match status" value="1"/>
</dbReference>
<comment type="caution">
    <text evidence="7">The sequence shown here is derived from an EMBL/GenBank/DDBJ whole genome shotgun (WGS) entry which is preliminary data.</text>
</comment>
<feature type="domain" description="Fatty acyl-CoA reductase C-terminal" evidence="5">
    <location>
        <begin position="131"/>
        <end position="216"/>
    </location>
</feature>
<dbReference type="GO" id="GO:0010345">
    <property type="term" value="P:suberin biosynthetic process"/>
    <property type="evidence" value="ECO:0007669"/>
    <property type="project" value="TreeGrafter"/>
</dbReference>
<evidence type="ECO:0000256" key="1">
    <source>
        <dbReference type="ARBA" id="ARBA00005928"/>
    </source>
</evidence>
<accession>A0AAV7GN25</accession>
<dbReference type="InterPro" id="IPR036291">
    <property type="entry name" value="NAD(P)-bd_dom_sf"/>
</dbReference>
<evidence type="ECO:0000313" key="7">
    <source>
        <dbReference type="EMBL" id="KAH0457585.1"/>
    </source>
</evidence>
<comment type="function">
    <text evidence="4">Catalyzes the reduction of fatty acyl-CoA to fatty alcohols.</text>
</comment>
<comment type="catalytic activity">
    <reaction evidence="4">
        <text>a long-chain fatty acyl-CoA + 2 NADPH + 2 H(+) = a long-chain primary fatty alcohol + 2 NADP(+) + CoA</text>
        <dbReference type="Rhea" id="RHEA:52716"/>
        <dbReference type="ChEBI" id="CHEBI:15378"/>
        <dbReference type="ChEBI" id="CHEBI:57287"/>
        <dbReference type="ChEBI" id="CHEBI:57783"/>
        <dbReference type="ChEBI" id="CHEBI:58349"/>
        <dbReference type="ChEBI" id="CHEBI:77396"/>
        <dbReference type="ChEBI" id="CHEBI:83139"/>
        <dbReference type="EC" id="1.2.1.84"/>
    </reaction>
</comment>
<evidence type="ECO:0000256" key="2">
    <source>
        <dbReference type="ARBA" id="ARBA00022516"/>
    </source>
</evidence>
<keyword evidence="8" id="KW-1185">Reference proteome</keyword>
<evidence type="ECO:0000259" key="5">
    <source>
        <dbReference type="Pfam" id="PF03015"/>
    </source>
</evidence>
<dbReference type="InterPro" id="IPR013120">
    <property type="entry name" value="FAR_NAD-bd"/>
</dbReference>
<keyword evidence="3 4" id="KW-0443">Lipid metabolism</keyword>
<dbReference type="Pfam" id="PF07993">
    <property type="entry name" value="NAD_binding_4"/>
    <property type="match status" value="1"/>
</dbReference>
<protein>
    <recommendedName>
        <fullName evidence="4">Fatty acyl-CoA reductase</fullName>
        <ecNumber evidence="4">1.2.1.84</ecNumber>
    </recommendedName>
</protein>
<dbReference type="InterPro" id="IPR026055">
    <property type="entry name" value="FAR"/>
</dbReference>
<comment type="similarity">
    <text evidence="1 4">Belongs to the fatty acyl-CoA reductase family.</text>
</comment>
<reference evidence="7 8" key="1">
    <citation type="journal article" date="2021" name="Hortic Res">
        <title>Chromosome-scale assembly of the Dendrobium chrysotoxum genome enhances the understanding of orchid evolution.</title>
        <authorList>
            <person name="Zhang Y."/>
            <person name="Zhang G.Q."/>
            <person name="Zhang D."/>
            <person name="Liu X.D."/>
            <person name="Xu X.Y."/>
            <person name="Sun W.H."/>
            <person name="Yu X."/>
            <person name="Zhu X."/>
            <person name="Wang Z.W."/>
            <person name="Zhao X."/>
            <person name="Zhong W.Y."/>
            <person name="Chen H."/>
            <person name="Yin W.L."/>
            <person name="Huang T."/>
            <person name="Niu S.C."/>
            <person name="Liu Z.J."/>
        </authorList>
    </citation>
    <scope>NUCLEOTIDE SEQUENCE [LARGE SCALE GENOMIC DNA]</scope>
    <source>
        <strain evidence="7">Lindl</strain>
    </source>
</reference>
<keyword evidence="2 4" id="KW-0444">Lipid biosynthesis</keyword>
<dbReference type="GO" id="GO:0035336">
    <property type="term" value="P:long-chain fatty-acyl-CoA metabolic process"/>
    <property type="evidence" value="ECO:0007669"/>
    <property type="project" value="TreeGrafter"/>
</dbReference>
<organism evidence="7 8">
    <name type="scientific">Dendrobium chrysotoxum</name>
    <name type="common">Orchid</name>
    <dbReference type="NCBI Taxonomy" id="161865"/>
    <lineage>
        <taxon>Eukaryota</taxon>
        <taxon>Viridiplantae</taxon>
        <taxon>Streptophyta</taxon>
        <taxon>Embryophyta</taxon>
        <taxon>Tracheophyta</taxon>
        <taxon>Spermatophyta</taxon>
        <taxon>Magnoliopsida</taxon>
        <taxon>Liliopsida</taxon>
        <taxon>Asparagales</taxon>
        <taxon>Orchidaceae</taxon>
        <taxon>Epidendroideae</taxon>
        <taxon>Malaxideae</taxon>
        <taxon>Dendrobiinae</taxon>
        <taxon>Dendrobium</taxon>
    </lineage>
</organism>
<dbReference type="GO" id="GO:0080019">
    <property type="term" value="F:alcohol-forming very long-chain fatty acyl-CoA reductase activity"/>
    <property type="evidence" value="ECO:0007669"/>
    <property type="project" value="InterPro"/>
</dbReference>
<dbReference type="EMBL" id="JAGFBR010000012">
    <property type="protein sequence ID" value="KAH0457585.1"/>
    <property type="molecule type" value="Genomic_DNA"/>
</dbReference>